<dbReference type="GO" id="GO:0000470">
    <property type="term" value="P:maturation of LSU-rRNA"/>
    <property type="evidence" value="ECO:0007669"/>
    <property type="project" value="TreeGrafter"/>
</dbReference>
<feature type="region of interest" description="Disordered" evidence="2">
    <location>
        <begin position="1"/>
        <end position="114"/>
    </location>
</feature>
<evidence type="ECO:0000256" key="1">
    <source>
        <dbReference type="ARBA" id="ARBA00007462"/>
    </source>
</evidence>
<keyword evidence="4" id="KW-1185">Reference proteome</keyword>
<evidence type="ECO:0000313" key="3">
    <source>
        <dbReference type="EMBL" id="QBM85991.1"/>
    </source>
</evidence>
<dbReference type="STRING" id="2163413.A0A4P6XK07"/>
<organism evidence="3 4">
    <name type="scientific">Metschnikowia aff. pulcherrima</name>
    <dbReference type="NCBI Taxonomy" id="2163413"/>
    <lineage>
        <taxon>Eukaryota</taxon>
        <taxon>Fungi</taxon>
        <taxon>Dikarya</taxon>
        <taxon>Ascomycota</taxon>
        <taxon>Saccharomycotina</taxon>
        <taxon>Pichiomycetes</taxon>
        <taxon>Metschnikowiaceae</taxon>
        <taxon>Metschnikowia</taxon>
    </lineage>
</organism>
<dbReference type="GO" id="GO:0000460">
    <property type="term" value="P:maturation of 5.8S rRNA"/>
    <property type="evidence" value="ECO:0007669"/>
    <property type="project" value="TreeGrafter"/>
</dbReference>
<dbReference type="PANTHER" id="PTHR13245:SF14">
    <property type="entry name" value="RRP15-LIKE PROTEIN"/>
    <property type="match status" value="1"/>
</dbReference>
<dbReference type="PANTHER" id="PTHR13245">
    <property type="entry name" value="RRP15-LIKE PROTEIN"/>
    <property type="match status" value="1"/>
</dbReference>
<evidence type="ECO:0000256" key="2">
    <source>
        <dbReference type="SAM" id="MobiDB-lite"/>
    </source>
</evidence>
<sequence>MAQKRQRENASKAKSGKLEKKAVKKTEPDVSEATPDVEDSNSQDEISSESDSDLDENDDVAGGQEDPSGSSSSEEEEQEDKDEEDEDEDSAEESDDESFPLKKKKKNTDDGRGTFANAFNAIIGSKLKAHDRKDPILVRNKSTLKKLESDKLDAKAKRVMLSEKREMQDKLRVTNLLPAAHDTENAREMIEKEKRLKKVAQKGVVKLFNAVLATQVRTNQDLDQENVGSSKKQELLNELTKLKFLDLVKAAGEE</sequence>
<name>A0A4P6XK07_9ASCO</name>
<dbReference type="GO" id="GO:0030687">
    <property type="term" value="C:preribosome, large subunit precursor"/>
    <property type="evidence" value="ECO:0007669"/>
    <property type="project" value="TreeGrafter"/>
</dbReference>
<protein>
    <submittedName>
        <fullName evidence="3">Rrp15p protein</fullName>
    </submittedName>
</protein>
<gene>
    <name evidence="3" type="primary">MPUL0A06230</name>
    <name evidence="3" type="ORF">METSCH_A06230</name>
</gene>
<feature type="compositionally biased region" description="Basic and acidic residues" evidence="2">
    <location>
        <begin position="1"/>
        <end position="28"/>
    </location>
</feature>
<dbReference type="Pfam" id="PF07890">
    <property type="entry name" value="Rrp15p"/>
    <property type="match status" value="1"/>
</dbReference>
<dbReference type="EMBL" id="CP034456">
    <property type="protein sequence ID" value="QBM85991.1"/>
    <property type="molecule type" value="Genomic_DNA"/>
</dbReference>
<dbReference type="AlphaFoldDB" id="A0A4P6XK07"/>
<feature type="compositionally biased region" description="Acidic residues" evidence="2">
    <location>
        <begin position="73"/>
        <end position="98"/>
    </location>
</feature>
<dbReference type="Proteomes" id="UP000292447">
    <property type="component" value="Chromosome I"/>
</dbReference>
<evidence type="ECO:0000313" key="4">
    <source>
        <dbReference type="Proteomes" id="UP000292447"/>
    </source>
</evidence>
<comment type="similarity">
    <text evidence="1">Belongs to the RRP15 family.</text>
</comment>
<dbReference type="InterPro" id="IPR012459">
    <property type="entry name" value="Rrp15"/>
</dbReference>
<reference evidence="4" key="1">
    <citation type="submission" date="2019-03" db="EMBL/GenBank/DDBJ databases">
        <title>Snf2 controls pulcherriminic acid biosynthesis and connects pigmentation and antifungal activity of the yeast Metschnikowia pulcherrima.</title>
        <authorList>
            <person name="Gore-Lloyd D."/>
            <person name="Sumann I."/>
            <person name="Brachmann A.O."/>
            <person name="Schneeberger K."/>
            <person name="Ortiz-Merino R.A."/>
            <person name="Moreno-Beltran M."/>
            <person name="Schlaefli M."/>
            <person name="Kirner P."/>
            <person name="Santos Kron A."/>
            <person name="Wolfe K.H."/>
            <person name="Piel J."/>
            <person name="Ahrens C.H."/>
            <person name="Henk D."/>
            <person name="Freimoser F.M."/>
        </authorList>
    </citation>
    <scope>NUCLEOTIDE SEQUENCE [LARGE SCALE GENOMIC DNA]</scope>
    <source>
        <strain evidence="4">APC 1.2</strain>
    </source>
</reference>
<accession>A0A4P6XK07</accession>
<feature type="compositionally biased region" description="Acidic residues" evidence="2">
    <location>
        <begin position="35"/>
        <end position="59"/>
    </location>
</feature>
<proteinExistence type="inferred from homology"/>